<reference evidence="2" key="1">
    <citation type="journal article" date="2014" name="Front. Microbiol.">
        <title>High frequency of phylogenetically diverse reductive dehalogenase-homologous genes in deep subseafloor sedimentary metagenomes.</title>
        <authorList>
            <person name="Kawai M."/>
            <person name="Futagami T."/>
            <person name="Toyoda A."/>
            <person name="Takaki Y."/>
            <person name="Nishi S."/>
            <person name="Hori S."/>
            <person name="Arai W."/>
            <person name="Tsubouchi T."/>
            <person name="Morono Y."/>
            <person name="Uchiyama I."/>
            <person name="Ito T."/>
            <person name="Fujiyama A."/>
            <person name="Inagaki F."/>
            <person name="Takami H."/>
        </authorList>
    </citation>
    <scope>NUCLEOTIDE SEQUENCE</scope>
    <source>
        <strain evidence="2">Expedition CK06-06</strain>
    </source>
</reference>
<organism evidence="2">
    <name type="scientific">marine sediment metagenome</name>
    <dbReference type="NCBI Taxonomy" id="412755"/>
    <lineage>
        <taxon>unclassified sequences</taxon>
        <taxon>metagenomes</taxon>
        <taxon>ecological metagenomes</taxon>
    </lineage>
</organism>
<proteinExistence type="predicted"/>
<feature type="transmembrane region" description="Helical" evidence="1">
    <location>
        <begin position="20"/>
        <end position="38"/>
    </location>
</feature>
<protein>
    <recommendedName>
        <fullName evidence="3">Adenylyl cyclase</fullName>
    </recommendedName>
</protein>
<keyword evidence="1" id="KW-0472">Membrane</keyword>
<sequence>MPQPTNKLTQFWQELKRRKVFRVIAMYAATAFILLELVDIVAPSLGLPTWTLNLVIVLLCVGFPIAVLFSWIFDVTPEGLKKTEPVKTVKEQETHSEPIKRKLRVGDVIIAVLIVVVVILAYPKIFKKDKVADLEKSIAVLPFINDSEDKGNEYFINGTMEAILNNLAKIEDLRVVSRTSVLQYRDNPKPMKEIAKEMDVSYILEGSGQKYGNNVKLTLQLIDGVNDKHV</sequence>
<keyword evidence="1" id="KW-1133">Transmembrane helix</keyword>
<accession>X0U7M6</accession>
<keyword evidence="1" id="KW-0812">Transmembrane</keyword>
<evidence type="ECO:0000313" key="2">
    <source>
        <dbReference type="EMBL" id="GAF96372.1"/>
    </source>
</evidence>
<feature type="transmembrane region" description="Helical" evidence="1">
    <location>
        <begin position="105"/>
        <end position="122"/>
    </location>
</feature>
<gene>
    <name evidence="2" type="ORF">S01H1_19727</name>
</gene>
<feature type="non-terminal residue" evidence="2">
    <location>
        <position position="230"/>
    </location>
</feature>
<evidence type="ECO:0008006" key="3">
    <source>
        <dbReference type="Google" id="ProtNLM"/>
    </source>
</evidence>
<dbReference type="EMBL" id="BARS01010695">
    <property type="protein sequence ID" value="GAF96372.1"/>
    <property type="molecule type" value="Genomic_DNA"/>
</dbReference>
<evidence type="ECO:0000256" key="1">
    <source>
        <dbReference type="SAM" id="Phobius"/>
    </source>
</evidence>
<feature type="transmembrane region" description="Helical" evidence="1">
    <location>
        <begin position="50"/>
        <end position="73"/>
    </location>
</feature>
<dbReference type="AlphaFoldDB" id="X0U7M6"/>
<name>X0U7M6_9ZZZZ</name>
<comment type="caution">
    <text evidence="2">The sequence shown here is derived from an EMBL/GenBank/DDBJ whole genome shotgun (WGS) entry which is preliminary data.</text>
</comment>
<dbReference type="Gene3D" id="3.40.50.10070">
    <property type="entry name" value="TolB, N-terminal domain"/>
    <property type="match status" value="1"/>
</dbReference>